<organism evidence="4 5">
    <name type="scientific">Streptosporangium pseudovulgare</name>
    <dbReference type="NCBI Taxonomy" id="35765"/>
    <lineage>
        <taxon>Bacteria</taxon>
        <taxon>Bacillati</taxon>
        <taxon>Actinomycetota</taxon>
        <taxon>Actinomycetes</taxon>
        <taxon>Streptosporangiales</taxon>
        <taxon>Streptosporangiaceae</taxon>
        <taxon>Streptosporangium</taxon>
    </lineage>
</organism>
<feature type="compositionally biased region" description="Low complexity" evidence="1">
    <location>
        <begin position="113"/>
        <end position="126"/>
    </location>
</feature>
<name>A0ABQ2QXY5_9ACTN</name>
<feature type="region of interest" description="Disordered" evidence="1">
    <location>
        <begin position="179"/>
        <end position="255"/>
    </location>
</feature>
<dbReference type="Proteomes" id="UP000611554">
    <property type="component" value="Unassembled WGS sequence"/>
</dbReference>
<dbReference type="Pfam" id="PF10708">
    <property type="entry name" value="DUF2510"/>
    <property type="match status" value="1"/>
</dbReference>
<protein>
    <recommendedName>
        <fullName evidence="3">DUF2510 domain-containing protein</fullName>
    </recommendedName>
</protein>
<dbReference type="InterPro" id="IPR018929">
    <property type="entry name" value="DUF2510"/>
</dbReference>
<keyword evidence="2" id="KW-0812">Transmembrane</keyword>
<accession>A0ABQ2QXY5</accession>
<proteinExistence type="predicted"/>
<feature type="domain" description="DUF2510" evidence="3">
    <location>
        <begin position="7"/>
        <end position="38"/>
    </location>
</feature>
<sequence length="400" mass="41940">MTTQTPAGWYPDPYGSPRLRWWDGNQWTDATHPVESPAGPASPPQTGPLPGQTGPFPGQAGPAGPHDQPGASPWQPPGQAGRQGPAGPPGGPPSPEAQHGRPGPGGGPDQHGRPGQPGQYGQHGQPPWGGPPNVTAQLPAGAYGPPPRRSAPWPWILGVGAVVLVAVIVAAVFLIPRGGELADDRPSPLPTTTAEPTSPPTPTPSDPATPESPPSDGPELPQPENGRITDSTSGLSYDFPGEPWKVPPGTRTDGTSFLNGSRVEATSQKNFDGEGHDWVGNLFTGELPDRFGYDGVPGMRATLSSLLLGVEPVFYSPPHTKKIVENKAIKVSGRDAWLLVFDMDFSQEAKANGWKFKKERGAMVLVDRGAGRRPALMYMSVPDNLGLAVVDRVVGSLKLS</sequence>
<feature type="compositionally biased region" description="Low complexity" evidence="1">
    <location>
        <begin position="48"/>
        <end position="65"/>
    </location>
</feature>
<evidence type="ECO:0000256" key="2">
    <source>
        <dbReference type="SAM" id="Phobius"/>
    </source>
</evidence>
<reference evidence="5" key="1">
    <citation type="journal article" date="2019" name="Int. J. Syst. Evol. Microbiol.">
        <title>The Global Catalogue of Microorganisms (GCM) 10K type strain sequencing project: providing services to taxonomists for standard genome sequencing and annotation.</title>
        <authorList>
            <consortium name="The Broad Institute Genomics Platform"/>
            <consortium name="The Broad Institute Genome Sequencing Center for Infectious Disease"/>
            <person name="Wu L."/>
            <person name="Ma J."/>
        </authorList>
    </citation>
    <scope>NUCLEOTIDE SEQUENCE [LARGE SCALE GENOMIC DNA]</scope>
    <source>
        <strain evidence="5">JCM 3115</strain>
    </source>
</reference>
<feature type="compositionally biased region" description="Pro residues" evidence="1">
    <location>
        <begin position="86"/>
        <end position="95"/>
    </location>
</feature>
<evidence type="ECO:0000313" key="5">
    <source>
        <dbReference type="Proteomes" id="UP000611554"/>
    </source>
</evidence>
<keyword evidence="5" id="KW-1185">Reference proteome</keyword>
<evidence type="ECO:0000256" key="1">
    <source>
        <dbReference type="SAM" id="MobiDB-lite"/>
    </source>
</evidence>
<keyword evidence="2" id="KW-1133">Transmembrane helix</keyword>
<dbReference type="EMBL" id="BMQJ01000007">
    <property type="protein sequence ID" value="GGP99377.1"/>
    <property type="molecule type" value="Genomic_DNA"/>
</dbReference>
<feature type="transmembrane region" description="Helical" evidence="2">
    <location>
        <begin position="153"/>
        <end position="175"/>
    </location>
</feature>
<evidence type="ECO:0000259" key="3">
    <source>
        <dbReference type="Pfam" id="PF10708"/>
    </source>
</evidence>
<evidence type="ECO:0000313" key="4">
    <source>
        <dbReference type="EMBL" id="GGP99377.1"/>
    </source>
</evidence>
<gene>
    <name evidence="4" type="ORF">GCM10010140_31760</name>
</gene>
<feature type="region of interest" description="Disordered" evidence="1">
    <location>
        <begin position="1"/>
        <end position="146"/>
    </location>
</feature>
<comment type="caution">
    <text evidence="4">The sequence shown here is derived from an EMBL/GenBank/DDBJ whole genome shotgun (WGS) entry which is preliminary data.</text>
</comment>
<feature type="compositionally biased region" description="Pro residues" evidence="1">
    <location>
        <begin position="197"/>
        <end position="216"/>
    </location>
</feature>
<keyword evidence="2" id="KW-0472">Membrane</keyword>
<dbReference type="RefSeq" id="WP_189247243.1">
    <property type="nucleotide sequence ID" value="NZ_BMQJ01000007.1"/>
</dbReference>